<protein>
    <submittedName>
        <fullName evidence="1">Uncharacterized protein</fullName>
    </submittedName>
</protein>
<dbReference type="Gene3D" id="3.30.1330.70">
    <property type="entry name" value="Holliday junction resolvase RusA"/>
    <property type="match status" value="1"/>
</dbReference>
<dbReference type="AlphaFoldDB" id="A0A7K1LIL0"/>
<dbReference type="SUPFAM" id="SSF103084">
    <property type="entry name" value="Holliday junction resolvase RusA"/>
    <property type="match status" value="1"/>
</dbReference>
<sequence length="126" mass="14176">MIYELFVPLGSKKWISANEHTTSIGARRAISQRTKAWREETCRLAIKSGSPALMEHAWIDIYVHMATNRRYDPGNRYPTAKACVDGLVDAGLVEDDDYKHVSGPFLHHGGKDKDNPGLRIVVRSIE</sequence>
<proteinExistence type="predicted"/>
<dbReference type="OrthoDB" id="3237255at2"/>
<dbReference type="Proteomes" id="UP000462152">
    <property type="component" value="Unassembled WGS sequence"/>
</dbReference>
<evidence type="ECO:0000313" key="1">
    <source>
        <dbReference type="EMBL" id="MUN54762.1"/>
    </source>
</evidence>
<organism evidence="1 2">
    <name type="scientific">Rothia koreensis</name>
    <dbReference type="NCBI Taxonomy" id="592378"/>
    <lineage>
        <taxon>Bacteria</taxon>
        <taxon>Bacillati</taxon>
        <taxon>Actinomycetota</taxon>
        <taxon>Actinomycetes</taxon>
        <taxon>Micrococcales</taxon>
        <taxon>Micrococcaceae</taxon>
        <taxon>Rothia</taxon>
    </lineage>
</organism>
<keyword evidence="2" id="KW-1185">Reference proteome</keyword>
<dbReference type="GO" id="GO:0000287">
    <property type="term" value="F:magnesium ion binding"/>
    <property type="evidence" value="ECO:0007669"/>
    <property type="project" value="InterPro"/>
</dbReference>
<dbReference type="GO" id="GO:0006310">
    <property type="term" value="P:DNA recombination"/>
    <property type="evidence" value="ECO:0007669"/>
    <property type="project" value="InterPro"/>
</dbReference>
<evidence type="ECO:0000313" key="2">
    <source>
        <dbReference type="Proteomes" id="UP000462152"/>
    </source>
</evidence>
<gene>
    <name evidence="1" type="ORF">GMA10_05985</name>
</gene>
<dbReference type="EMBL" id="WOGT01000002">
    <property type="protein sequence ID" value="MUN54762.1"/>
    <property type="molecule type" value="Genomic_DNA"/>
</dbReference>
<comment type="caution">
    <text evidence="1">The sequence shown here is derived from an EMBL/GenBank/DDBJ whole genome shotgun (WGS) entry which is preliminary data.</text>
</comment>
<dbReference type="InterPro" id="IPR036614">
    <property type="entry name" value="RusA-like_sf"/>
</dbReference>
<accession>A0A7K1LIL0</accession>
<reference evidence="1 2" key="1">
    <citation type="submission" date="2019-12" db="EMBL/GenBank/DDBJ databases">
        <authorList>
            <person name="Li J."/>
            <person name="Shi Y."/>
            <person name="Xu G."/>
            <person name="Xiao D."/>
            <person name="Ran X."/>
        </authorList>
    </citation>
    <scope>NUCLEOTIDE SEQUENCE [LARGE SCALE GENOMIC DNA]</scope>
    <source>
        <strain evidence="1 2">JCM 15915</strain>
    </source>
</reference>
<dbReference type="RefSeq" id="WP_129315518.1">
    <property type="nucleotide sequence ID" value="NZ_NOIQ01000008.1"/>
</dbReference>
<name>A0A7K1LIL0_9MICC</name>
<dbReference type="GO" id="GO:0006281">
    <property type="term" value="P:DNA repair"/>
    <property type="evidence" value="ECO:0007669"/>
    <property type="project" value="InterPro"/>
</dbReference>